<keyword evidence="1" id="KW-0812">Transmembrane</keyword>
<comment type="caution">
    <text evidence="2">The sequence shown here is derived from an EMBL/GenBank/DDBJ whole genome shotgun (WGS) entry which is preliminary data.</text>
</comment>
<evidence type="ECO:0000313" key="2">
    <source>
        <dbReference type="EMBL" id="HIT50182.1"/>
    </source>
</evidence>
<name>A0A9D1GR68_9MOLU</name>
<reference evidence="2" key="1">
    <citation type="submission" date="2020-10" db="EMBL/GenBank/DDBJ databases">
        <authorList>
            <person name="Gilroy R."/>
        </authorList>
    </citation>
    <scope>NUCLEOTIDE SEQUENCE</scope>
    <source>
        <strain evidence="2">ChiW17-6978</strain>
    </source>
</reference>
<protein>
    <submittedName>
        <fullName evidence="2">Uncharacterized protein</fullName>
    </submittedName>
</protein>
<proteinExistence type="predicted"/>
<accession>A0A9D1GR68</accession>
<keyword evidence="1" id="KW-1133">Transmembrane helix</keyword>
<dbReference type="Proteomes" id="UP000886758">
    <property type="component" value="Unassembled WGS sequence"/>
</dbReference>
<feature type="transmembrane region" description="Helical" evidence="1">
    <location>
        <begin position="6"/>
        <end position="29"/>
    </location>
</feature>
<evidence type="ECO:0000256" key="1">
    <source>
        <dbReference type="SAM" id="Phobius"/>
    </source>
</evidence>
<keyword evidence="1" id="KW-0472">Membrane</keyword>
<dbReference type="EMBL" id="DVLF01000122">
    <property type="protein sequence ID" value="HIT50182.1"/>
    <property type="molecule type" value="Genomic_DNA"/>
</dbReference>
<gene>
    <name evidence="2" type="ORF">IAD46_04055</name>
</gene>
<sequence length="45" mass="5410">MFLKEAIGFWMLVGMVGLCFFCFFIRDYLLGKTKRKKEKLKTENK</sequence>
<reference evidence="2" key="2">
    <citation type="journal article" date="2021" name="PeerJ">
        <title>Extensive microbial diversity within the chicken gut microbiome revealed by metagenomics and culture.</title>
        <authorList>
            <person name="Gilroy R."/>
            <person name="Ravi A."/>
            <person name="Getino M."/>
            <person name="Pursley I."/>
            <person name="Horton D.L."/>
            <person name="Alikhan N.F."/>
            <person name="Baker D."/>
            <person name="Gharbi K."/>
            <person name="Hall N."/>
            <person name="Watson M."/>
            <person name="Adriaenssens E.M."/>
            <person name="Foster-Nyarko E."/>
            <person name="Jarju S."/>
            <person name="Secka A."/>
            <person name="Antonio M."/>
            <person name="Oren A."/>
            <person name="Chaudhuri R.R."/>
            <person name="La Ragione R."/>
            <person name="Hildebrand F."/>
            <person name="Pallen M.J."/>
        </authorList>
    </citation>
    <scope>NUCLEOTIDE SEQUENCE</scope>
    <source>
        <strain evidence="2">ChiW17-6978</strain>
    </source>
</reference>
<organism evidence="2 3">
    <name type="scientific">Candidatus Pelethenecus faecipullorum</name>
    <dbReference type="NCBI Taxonomy" id="2840900"/>
    <lineage>
        <taxon>Bacteria</taxon>
        <taxon>Bacillati</taxon>
        <taxon>Mycoplasmatota</taxon>
        <taxon>Mollicutes</taxon>
        <taxon>Candidatus Pelethenecus</taxon>
    </lineage>
</organism>
<evidence type="ECO:0000313" key="3">
    <source>
        <dbReference type="Proteomes" id="UP000886758"/>
    </source>
</evidence>
<dbReference type="AlphaFoldDB" id="A0A9D1GR68"/>